<evidence type="ECO:0000313" key="1">
    <source>
        <dbReference type="EMBL" id="CCM18964.1"/>
    </source>
</evidence>
<sequence length="956" mass="101350">MLASPSSKVSLVQETAELLRSSAAAPGSSTVDPPKVIKGIGIPTASVAYPFDVLSSDEVLNKLTVLIVDFDSVVHECLRVLQCCAQAKRPVQSPLSSSSSVPELSISCESASSAVPPMRRRLGGGTLCSALECAATNAPLLPSLTLLLRLFLEKLCAVIRMKKVQAELVLGNCGDSLRQLNELSLSDHGERRCHDDDHHGHRSSHNYFEAALASGRTSSPSSPPSSSPAVTTLLSSLRGVEEIALWLEVYQAVVSFMWGDGGDVLSLTSLYVTDSSGWCGAMDRCRNGWLKNPKTLAQQAFPILCSSDHRAFFTSVSADALLSFWSSWCASETARLCGGGDLLPPRYFFGFDCSGELPPSDAAGLGSALVGAGAAGAGVGCVCDNAVPLYFRHGPSVARRLGLRSSAYLPALYALLTVHDSTVATASKMNGIGSEVAGSDVHPLVTRAAALVNQHCGVLHVDLLLAWLGERGARDKVVDPKGAEQADACDNASDLGLVLWEAQTALSEVSTEEAFPSMFQLAPVWVGMSWKYAGPPRLWCALSRVTHDIVATEQPAPSTTPSYARTETATPPYPYLTALRTVLSLTYYPSRPSSPALPPELLSLSLSCLPLRLCIASAVRSLFSECAMAESREDVSNPVAITTRVSSALSLAVPLTCALADPHIGVVDVVAAAATAREDVGCDDAQATPSTEWFQACLTRGALDDVRQYVRPAAQLTAVAIAALWRARLWTCEVCLRFFVLFLSYLESASPKPAPQLLSPLCMVGESSLDQRGNNGGIVMSEGDSNSDKVIGVSQDEVEVWWHAVSCFTVLHSLTTSISQAARNSVTMVGGSAMPSHSLSSIFSGCLPDATYGAADRLAFVSFLRGYGLLLTRGKARDEVGIGEPDIVEAETEVKSGGGEAAAAVHGREHLSPLPSVLPPSRLMPLMKRLQCPFALMDEVVHLHRILTTMAATPTP</sequence>
<name>A0A1E1J5W1_LEIGU</name>
<dbReference type="AlphaFoldDB" id="A0A1E1J5W1"/>
<gene>
    <name evidence="1" type="primary">LgM4147LRVhigh.34.02151.00780</name>
    <name evidence="1" type="ORF">BN36_3464450</name>
</gene>
<organism evidence="1">
    <name type="scientific">Leishmania guyanensis</name>
    <dbReference type="NCBI Taxonomy" id="5670"/>
    <lineage>
        <taxon>Eukaryota</taxon>
        <taxon>Discoba</taxon>
        <taxon>Euglenozoa</taxon>
        <taxon>Kinetoplastea</taxon>
        <taxon>Metakinetoplastina</taxon>
        <taxon>Trypanosomatida</taxon>
        <taxon>Trypanosomatidae</taxon>
        <taxon>Leishmaniinae</taxon>
        <taxon>Leishmania</taxon>
        <taxon>Leishmania guyanensis species complex</taxon>
    </lineage>
</organism>
<reference evidence="1" key="1">
    <citation type="submission" date="2012-08" db="EMBL/GenBank/DDBJ databases">
        <title>Comparative genomics of metastatic and non-metastatic Leishmania guyanensis provides insights into polygenic factors involved in Leishmania RNA virus infection.</title>
        <authorList>
            <person name="Smith D."/>
            <person name="Hertz-Fowler C."/>
            <person name="Martin R."/>
            <person name="Dickens N."/>
            <person name="Fasel N."/>
            <person name="Falquet L."/>
            <person name="Beverley S."/>
            <person name="Zangger H."/>
            <person name="Calderon-Copete S."/>
            <person name="Mottram J."/>
            <person name="Xenarios I."/>
        </authorList>
    </citation>
    <scope>NUCLEOTIDE SEQUENCE</scope>
    <source>
        <strain evidence="1">MHOM/BR/75/M4147/SSU:IR2SAT-LUC</strain>
    </source>
</reference>
<protein>
    <submittedName>
        <fullName evidence="1">Uncharacterized protein</fullName>
    </submittedName>
</protein>
<proteinExistence type="predicted"/>
<accession>A0A1E1J5W1</accession>
<dbReference type="EMBL" id="CALQ01001711">
    <property type="protein sequence ID" value="CCM18964.1"/>
    <property type="molecule type" value="Genomic_DNA"/>
</dbReference>